<accession>A0ABR1IJ59</accession>
<evidence type="ECO:0000256" key="1">
    <source>
        <dbReference type="SAM" id="MobiDB-lite"/>
    </source>
</evidence>
<feature type="region of interest" description="Disordered" evidence="1">
    <location>
        <begin position="167"/>
        <end position="196"/>
    </location>
</feature>
<protein>
    <submittedName>
        <fullName evidence="2">Uncharacterized protein</fullName>
    </submittedName>
</protein>
<sequence>MDSDAASVITTRHNRTYRRWNRERFLARVAARQNSGAIETPTRRKRIVSSSSPLRRSPRIKALNPRRSSRIQALKKNLTKTVPVKKKVARHANTRIIGQPKHNARSETRLDARLVDQVVKAAQVIVNAFRIPIVRRRPITNRAYVQVPARSLGSPRNVDEDVREEIFDVGEDDPEADTDVSGDYYPNDYEENEEDF</sequence>
<reference evidence="2 3" key="1">
    <citation type="submission" date="2024-01" db="EMBL/GenBank/DDBJ databases">
        <title>A draft genome for the cacao thread blight pathogen Marasmiellus scandens.</title>
        <authorList>
            <person name="Baruah I.K."/>
            <person name="Leung J."/>
            <person name="Bukari Y."/>
            <person name="Amoako-Attah I."/>
            <person name="Meinhardt L.W."/>
            <person name="Bailey B.A."/>
            <person name="Cohen S.P."/>
        </authorList>
    </citation>
    <scope>NUCLEOTIDE SEQUENCE [LARGE SCALE GENOMIC DNA]</scope>
    <source>
        <strain evidence="2 3">GH-19</strain>
    </source>
</reference>
<dbReference type="EMBL" id="JBANRG010000132">
    <property type="protein sequence ID" value="KAK7434073.1"/>
    <property type="molecule type" value="Genomic_DNA"/>
</dbReference>
<comment type="caution">
    <text evidence="2">The sequence shown here is derived from an EMBL/GenBank/DDBJ whole genome shotgun (WGS) entry which is preliminary data.</text>
</comment>
<feature type="compositionally biased region" description="Acidic residues" evidence="1">
    <location>
        <begin position="167"/>
        <end position="180"/>
    </location>
</feature>
<evidence type="ECO:0000313" key="3">
    <source>
        <dbReference type="Proteomes" id="UP001498398"/>
    </source>
</evidence>
<organism evidence="2 3">
    <name type="scientific">Marasmiellus scandens</name>
    <dbReference type="NCBI Taxonomy" id="2682957"/>
    <lineage>
        <taxon>Eukaryota</taxon>
        <taxon>Fungi</taxon>
        <taxon>Dikarya</taxon>
        <taxon>Basidiomycota</taxon>
        <taxon>Agaricomycotina</taxon>
        <taxon>Agaricomycetes</taxon>
        <taxon>Agaricomycetidae</taxon>
        <taxon>Agaricales</taxon>
        <taxon>Marasmiineae</taxon>
        <taxon>Omphalotaceae</taxon>
        <taxon>Marasmiellus</taxon>
    </lineage>
</organism>
<evidence type="ECO:0000313" key="2">
    <source>
        <dbReference type="EMBL" id="KAK7434073.1"/>
    </source>
</evidence>
<feature type="region of interest" description="Disordered" evidence="1">
    <location>
        <begin position="34"/>
        <end position="56"/>
    </location>
</feature>
<proteinExistence type="predicted"/>
<dbReference type="Proteomes" id="UP001498398">
    <property type="component" value="Unassembled WGS sequence"/>
</dbReference>
<gene>
    <name evidence="2" type="ORF">VKT23_020399</name>
</gene>
<keyword evidence="3" id="KW-1185">Reference proteome</keyword>
<name>A0ABR1IJ59_9AGAR</name>